<dbReference type="Proteomes" id="UP001408356">
    <property type="component" value="Unassembled WGS sequence"/>
</dbReference>
<dbReference type="InterPro" id="IPR000209">
    <property type="entry name" value="Peptidase_S8/S53_dom"/>
</dbReference>
<dbReference type="GO" id="GO:0008233">
    <property type="term" value="F:peptidase activity"/>
    <property type="evidence" value="ECO:0007669"/>
    <property type="project" value="UniProtKB-KW"/>
</dbReference>
<dbReference type="InterPro" id="IPR015500">
    <property type="entry name" value="Peptidase_S8_subtilisin-rel"/>
</dbReference>
<evidence type="ECO:0000256" key="2">
    <source>
        <dbReference type="ARBA" id="ARBA00022512"/>
    </source>
</evidence>
<dbReference type="EMBL" id="JARVKF010000101">
    <property type="protein sequence ID" value="KAK9422989.1"/>
    <property type="molecule type" value="Genomic_DNA"/>
</dbReference>
<dbReference type="GO" id="GO:0006508">
    <property type="term" value="P:proteolysis"/>
    <property type="evidence" value="ECO:0007669"/>
    <property type="project" value="UniProtKB-KW"/>
</dbReference>
<dbReference type="CDD" id="cd07489">
    <property type="entry name" value="Peptidases_S8_5"/>
    <property type="match status" value="1"/>
</dbReference>
<dbReference type="PANTHER" id="PTHR43806">
    <property type="entry name" value="PEPTIDASE S8"/>
    <property type="match status" value="1"/>
</dbReference>
<dbReference type="PROSITE" id="PS51892">
    <property type="entry name" value="SUBTILASE"/>
    <property type="match status" value="1"/>
</dbReference>
<feature type="chain" id="PRO_5045363606" evidence="10">
    <location>
        <begin position="21"/>
        <end position="860"/>
    </location>
</feature>
<dbReference type="InterPro" id="IPR034187">
    <property type="entry name" value="Peptidases_S8_5"/>
</dbReference>
<dbReference type="Gene3D" id="3.50.30.30">
    <property type="match status" value="1"/>
</dbReference>
<dbReference type="SUPFAM" id="SSF52025">
    <property type="entry name" value="PA domain"/>
    <property type="match status" value="1"/>
</dbReference>
<dbReference type="PROSITE" id="PS00137">
    <property type="entry name" value="SUBTILASE_HIS"/>
    <property type="match status" value="1"/>
</dbReference>
<evidence type="ECO:0000259" key="13">
    <source>
        <dbReference type="Pfam" id="PF06280"/>
    </source>
</evidence>
<comment type="caution">
    <text evidence="14">The sequence shown here is derived from an EMBL/GenBank/DDBJ whole genome shotgun (WGS) entry which is preliminary data.</text>
</comment>
<evidence type="ECO:0000256" key="1">
    <source>
        <dbReference type="ARBA" id="ARBA00011073"/>
    </source>
</evidence>
<feature type="active site" description="Charge relay system" evidence="8">
    <location>
        <position position="204"/>
    </location>
</feature>
<dbReference type="InterPro" id="IPR003137">
    <property type="entry name" value="PA_domain"/>
</dbReference>
<dbReference type="InterPro" id="IPR010435">
    <property type="entry name" value="C5a/SBT2-like_Fn3"/>
</dbReference>
<feature type="signal peptide" evidence="10">
    <location>
        <begin position="1"/>
        <end position="20"/>
    </location>
</feature>
<protein>
    <submittedName>
        <fullName evidence="14">Minor extracellular protease vpr</fullName>
    </submittedName>
</protein>
<feature type="active site" description="Charge relay system" evidence="8">
    <location>
        <position position="154"/>
    </location>
</feature>
<evidence type="ECO:0000313" key="14">
    <source>
        <dbReference type="EMBL" id="KAK9422989.1"/>
    </source>
</evidence>
<evidence type="ECO:0000256" key="5">
    <source>
        <dbReference type="ARBA" id="ARBA00022729"/>
    </source>
</evidence>
<evidence type="ECO:0000256" key="6">
    <source>
        <dbReference type="ARBA" id="ARBA00022801"/>
    </source>
</evidence>
<dbReference type="InterPro" id="IPR046450">
    <property type="entry name" value="PA_dom_sf"/>
</dbReference>
<evidence type="ECO:0000256" key="8">
    <source>
        <dbReference type="PROSITE-ProRule" id="PRU01240"/>
    </source>
</evidence>
<keyword evidence="15" id="KW-1185">Reference proteome</keyword>
<evidence type="ECO:0000259" key="11">
    <source>
        <dbReference type="Pfam" id="PF00082"/>
    </source>
</evidence>
<feature type="domain" description="C5a peptidase/Subtilisin-like protease SBT2-like Fn3-like" evidence="13">
    <location>
        <begin position="604"/>
        <end position="715"/>
    </location>
</feature>
<proteinExistence type="inferred from homology"/>
<keyword evidence="6 8" id="KW-0378">Hydrolase</keyword>
<dbReference type="PANTHER" id="PTHR43806:SF66">
    <property type="entry name" value="SERIN ENDOPEPTIDASE"/>
    <property type="match status" value="1"/>
</dbReference>
<evidence type="ECO:0000256" key="7">
    <source>
        <dbReference type="ARBA" id="ARBA00022825"/>
    </source>
</evidence>
<dbReference type="SUPFAM" id="SSF52743">
    <property type="entry name" value="Subtilisin-like"/>
    <property type="match status" value="1"/>
</dbReference>
<keyword evidence="7 8" id="KW-0720">Serine protease</keyword>
<dbReference type="CDD" id="cd02124">
    <property type="entry name" value="PA_PoS1_like"/>
    <property type="match status" value="1"/>
</dbReference>
<name>A0ABR2V7U9_9PEZI</name>
<dbReference type="Pfam" id="PF06280">
    <property type="entry name" value="fn3_5"/>
    <property type="match status" value="1"/>
</dbReference>
<evidence type="ECO:0000256" key="4">
    <source>
        <dbReference type="ARBA" id="ARBA00022670"/>
    </source>
</evidence>
<evidence type="ECO:0000259" key="12">
    <source>
        <dbReference type="Pfam" id="PF02225"/>
    </source>
</evidence>
<feature type="active site" description="Charge relay system" evidence="8">
    <location>
        <position position="527"/>
    </location>
</feature>
<keyword evidence="2" id="KW-0134">Cell wall</keyword>
<evidence type="ECO:0000256" key="3">
    <source>
        <dbReference type="ARBA" id="ARBA00022525"/>
    </source>
</evidence>
<evidence type="ECO:0000313" key="15">
    <source>
        <dbReference type="Proteomes" id="UP001408356"/>
    </source>
</evidence>
<dbReference type="InterPro" id="IPR023828">
    <property type="entry name" value="Peptidase_S8_Ser-AS"/>
</dbReference>
<dbReference type="Pfam" id="PF00082">
    <property type="entry name" value="Peptidase_S8"/>
    <property type="match status" value="1"/>
</dbReference>
<feature type="domain" description="Peptidase S8/S53" evidence="11">
    <location>
        <begin position="145"/>
        <end position="563"/>
    </location>
</feature>
<comment type="similarity">
    <text evidence="1 8 9">Belongs to the peptidase S8 family.</text>
</comment>
<dbReference type="InterPro" id="IPR036852">
    <property type="entry name" value="Peptidase_S8/S53_dom_sf"/>
</dbReference>
<gene>
    <name evidence="14" type="ORF">SUNI508_04656</name>
</gene>
<sequence length="860" mass="89101">MVRTNVALSLLAGAAAFTEAARTNKQVVPGSFIVEFVDTEDSSNFYSATSSVGETTKTFDSSIFKGATIKFHNLNTADAEASNLLSLPSVKNVWPNSVYSLPPAEVIWTGSPESAAVSKRQYSNDTFSPHVMTQVDKLHAEGIIGEGIKIGVIDTGIDYNHPALGEGFGPGHLVSYGYDLVGDNYTGVNTPVPDDDPWDGCAGHGSHVAGIIAAQANELGFTGAAPGVTLGAYRVFGCDGSAANDVLIEAYIRAFEDGSQIITASIGGSSGWSEDPWAVVVSRIVEQGVPCTVSAGNSGDYGLFYASTAADGKKVTAIASFDNVESPALLTVSNYTIDGAAEEEFGYAPGEPAAWTDVSLPLWTPSFNTTDAAAGCDAYPADTPDLSGYIVLIRRGTCTFVQKATNAAAFGAKYILFYNNVAGATTAAADVEGILAVGMVTADQGVEWVNALAAGSEVVLSFEDPTTAPVQLVSSPNTLTGGYLSTYTSWGPTFEADVKPQVGSPGGNILSTWPVPLGSYAVLSGTSMACPLVAAIVALVAEVRGTFDPLVIESLLAATANPADLNDGTGTYDILAPVAQQGAGLVQAYDAAYATTILSVSYLAFNDTDNFVDTLNFTISNTGADEITYEVASVGSATAYTFSTSIFPDIFPGLEFDDTAATLAFSEDKVTVPAGGESVVTVTVTPPAVNATRLPVYSGYITLNGTNGDSFSLPYQGIVGSLHDTTVLADAYLTLSTDSAYTPVTTSNSSFVLYKGDTNTTTAVQPEAVADLAFGSPLVKCEVLEAGSNGTSLGEILGSPYRWASRDPIPLAWNGTLADGSYAPAGSYVFQISALHIFGDASDASEYDVAQSVPFSITYA</sequence>
<feature type="domain" description="PA" evidence="12">
    <location>
        <begin position="372"/>
        <end position="443"/>
    </location>
</feature>
<keyword evidence="3" id="KW-0964">Secreted</keyword>
<dbReference type="InterPro" id="IPR050131">
    <property type="entry name" value="Peptidase_S8_subtilisin-like"/>
</dbReference>
<keyword evidence="4 8" id="KW-0645">Protease</keyword>
<dbReference type="InterPro" id="IPR022398">
    <property type="entry name" value="Peptidase_S8_His-AS"/>
</dbReference>
<dbReference type="Gene3D" id="3.40.50.200">
    <property type="entry name" value="Peptidase S8/S53 domain"/>
    <property type="match status" value="1"/>
</dbReference>
<reference evidence="14 15" key="1">
    <citation type="journal article" date="2024" name="J. Plant Pathol.">
        <title>Sequence and assembly of the genome of Seiridium unicorne, isolate CBS 538.82, causal agent of cypress canker disease.</title>
        <authorList>
            <person name="Scali E."/>
            <person name="Rocca G.D."/>
            <person name="Danti R."/>
            <person name="Garbelotto M."/>
            <person name="Barberini S."/>
            <person name="Baroncelli R."/>
            <person name="Emiliani G."/>
        </authorList>
    </citation>
    <scope>NUCLEOTIDE SEQUENCE [LARGE SCALE GENOMIC DNA]</scope>
    <source>
        <strain evidence="14 15">BM-138-508</strain>
    </source>
</reference>
<dbReference type="Gene3D" id="2.60.40.1710">
    <property type="entry name" value="Subtilisin-like superfamily"/>
    <property type="match status" value="1"/>
</dbReference>
<evidence type="ECO:0000256" key="10">
    <source>
        <dbReference type="SAM" id="SignalP"/>
    </source>
</evidence>
<organism evidence="14 15">
    <name type="scientific">Seiridium unicorne</name>
    <dbReference type="NCBI Taxonomy" id="138068"/>
    <lineage>
        <taxon>Eukaryota</taxon>
        <taxon>Fungi</taxon>
        <taxon>Dikarya</taxon>
        <taxon>Ascomycota</taxon>
        <taxon>Pezizomycotina</taxon>
        <taxon>Sordariomycetes</taxon>
        <taxon>Xylariomycetidae</taxon>
        <taxon>Amphisphaeriales</taxon>
        <taxon>Sporocadaceae</taxon>
        <taxon>Seiridium</taxon>
    </lineage>
</organism>
<dbReference type="Pfam" id="PF02225">
    <property type="entry name" value="PA"/>
    <property type="match status" value="1"/>
</dbReference>
<evidence type="ECO:0000256" key="9">
    <source>
        <dbReference type="RuleBase" id="RU003355"/>
    </source>
</evidence>
<accession>A0ABR2V7U9</accession>
<dbReference type="PRINTS" id="PR00723">
    <property type="entry name" value="SUBTILISIN"/>
</dbReference>
<keyword evidence="5 10" id="KW-0732">Signal</keyword>
<dbReference type="PROSITE" id="PS00138">
    <property type="entry name" value="SUBTILASE_SER"/>
    <property type="match status" value="1"/>
</dbReference>
<dbReference type="PROSITE" id="PS00136">
    <property type="entry name" value="SUBTILASE_ASP"/>
    <property type="match status" value="1"/>
</dbReference>
<dbReference type="InterPro" id="IPR023827">
    <property type="entry name" value="Peptidase_S8_Asp-AS"/>
</dbReference>